<dbReference type="InterPro" id="IPR003591">
    <property type="entry name" value="Leu-rich_rpt_typical-subtyp"/>
</dbReference>
<evidence type="ECO:0000313" key="7">
    <source>
        <dbReference type="Proteomes" id="UP000046393"/>
    </source>
</evidence>
<evidence type="ECO:0000256" key="2">
    <source>
        <dbReference type="ARBA" id="ARBA00022737"/>
    </source>
</evidence>
<dbReference type="SUPFAM" id="SSF52058">
    <property type="entry name" value="L domain-like"/>
    <property type="match status" value="2"/>
</dbReference>
<feature type="compositionally biased region" description="Polar residues" evidence="4">
    <location>
        <begin position="1466"/>
        <end position="1476"/>
    </location>
</feature>
<dbReference type="InterPro" id="IPR032675">
    <property type="entry name" value="LRR_dom_sf"/>
</dbReference>
<feature type="chain" id="PRO_5005893431" evidence="6">
    <location>
        <begin position="22"/>
        <end position="1476"/>
    </location>
</feature>
<feature type="coiled-coil region" evidence="3">
    <location>
        <begin position="725"/>
        <end position="752"/>
    </location>
</feature>
<feature type="region of interest" description="Disordered" evidence="4">
    <location>
        <begin position="541"/>
        <end position="590"/>
    </location>
</feature>
<keyword evidence="5" id="KW-0472">Membrane</keyword>
<dbReference type="Proteomes" id="UP000046393">
    <property type="component" value="Unplaced"/>
</dbReference>
<evidence type="ECO:0000256" key="1">
    <source>
        <dbReference type="ARBA" id="ARBA00022614"/>
    </source>
</evidence>
<feature type="signal peptide" evidence="6">
    <location>
        <begin position="1"/>
        <end position="21"/>
    </location>
</feature>
<sequence>MLLYYSLSLSVLLYIATFANGCPQFLTDVCHCENLNNGVNLDCTNVPITKRIVELLKSNRTNIGLIQELKLKRTQLRYLPAKYFVGLYIKKLDLSNNQLDDINPAAFDGLNNVLEELIIQHNNLTSLPTQAITSLHALKRLDLSNNSINDLVADDTLPPVPKLYDLSLADNHICEVHKSVFDNVKNSLQTLNLGRNCLRSVPASAIRGFKKLKALHLHGNNITALNLLSFMNLPVLSLLNLASNKIAAIHRQAFLNVPLLKYLYLSGNQITKVYPHQFSSFEQLEMLDLSENSLTEIVTDAFSNLQHLRQLYLAENHISNIKPDSFTNSSVAILSLASNQLTELEENVFDGMPKLQQLSLKDNKIQSIAQNIFYNCPNLAMIDLSENDLTNIAPTTFLTQTSILLIDLSRNKIARTPYGAFNRKTKTVLLQENPLVCTEKIHMLQGGVGVYIPNSEDIVCGEKKSTIPKTYTNDSNYDIEQLTTPTNRIQVSKTRSKITPTQPLSNRRMQHIQTIRPPVIKPLTYSEYEVSLVNSFNIYDRKDDIKPPSRIANTGKLSIRPLPSNPTDEKMQQETQQPNASNEEHESNKNIKENVEIITSRSRGNFGFSKPRIHVANPNNNQVTEAEQDNDGNKYKKAESNKPYPQPIPFFNNPTPLAPAFPAQTGRTANEKPSTFAITEESETTTTENGQRAHIKTAEESSTKTEAPVQTLPPNIVVAQDTLSQTSMAKDINAKEKQIEKMELESDGINGRRYTTPQTSKNAYDTEYYNRRDQIATPTIIMILCLSTVAIVMSSVFVGLCVAKHRRLRLYADSTTSSAAAARTNAYVAAQAAQAAQMNILYGSNGHRNRGSEGPLVVEQLKKNPLEIRELYLENANIVQIGRYAFRNLRIKKLVLDNNRIRALHPDAFRGLESVMQELSISHNKLTQVPTDALIGMRALSIISFRCNQIGDINTPLFRNVSNLIDLDLGCNSICNIEGPDAFSDVRQTLQNLILDNNCMKTIPIEALKNLDNLIGLHIKYNQIEKLEKGQLNNLTSLALLTLTGNQINTIETNIMDDPKNLKYLFLGSNKISKLLEGALGQFNQVQVIDLSYNEISEITVDMFSGLENLQNLNLEGNGIKDIAPGAFATTPLLLLWLPKNCLTSVTTEMFQGAPFLRQVSLAHNNIRTIQPLSFAHLANLHTLDLSYNKLEVVQQGEITGSNHLTVRLQENPMVCSQDGFHVMNGRQAISLTSEPNLICKTDYTKDDKDVCPKKSFEKPKPSFCCEREKAKTKQTTPAAESTTTEIISTTTDSTITSTLTDIDSTTDMKSTEASEPQKKLQVTKPIVGIAQPTPNNNKYKKFNMARFIKLSRRPNAATDIILKKTENSQINTPILSVTGENVSDNKHIEFVTKVTVYLTATLCLNLIANFIYFFFNLFLQTDRPVPSRVSERVSQMKRTKFPPWIRNQAKDKNDKVDFSSDSRVETVQVQDSSAN</sequence>
<keyword evidence="6" id="KW-0732">Signal</keyword>
<feature type="region of interest" description="Disordered" evidence="4">
    <location>
        <begin position="681"/>
        <end position="708"/>
    </location>
</feature>
<dbReference type="STRING" id="451379.A0A0N5ATT6"/>
<evidence type="ECO:0000256" key="5">
    <source>
        <dbReference type="SAM" id="Phobius"/>
    </source>
</evidence>
<feature type="region of interest" description="Disordered" evidence="4">
    <location>
        <begin position="608"/>
        <end position="639"/>
    </location>
</feature>
<dbReference type="Gene3D" id="3.80.10.10">
    <property type="entry name" value="Ribonuclease Inhibitor"/>
    <property type="match status" value="6"/>
</dbReference>
<dbReference type="Pfam" id="PF00560">
    <property type="entry name" value="LRR_1"/>
    <property type="match status" value="1"/>
</dbReference>
<dbReference type="SMART" id="SM00365">
    <property type="entry name" value="LRR_SD22"/>
    <property type="match status" value="7"/>
</dbReference>
<keyword evidence="1" id="KW-0433">Leucine-rich repeat</keyword>
<proteinExistence type="predicted"/>
<evidence type="ECO:0000256" key="3">
    <source>
        <dbReference type="SAM" id="Coils"/>
    </source>
</evidence>
<keyword evidence="5" id="KW-0812">Transmembrane</keyword>
<dbReference type="PANTHER" id="PTHR24366">
    <property type="entry name" value="IG(IMMUNOGLOBULIN) AND LRR(LEUCINE RICH REPEAT) DOMAINS"/>
    <property type="match status" value="1"/>
</dbReference>
<dbReference type="FunFam" id="3.80.10.10:FF:001164">
    <property type="entry name" value="GH01279p"/>
    <property type="match status" value="1"/>
</dbReference>
<evidence type="ECO:0000256" key="4">
    <source>
        <dbReference type="SAM" id="MobiDB-lite"/>
    </source>
</evidence>
<feature type="transmembrane region" description="Helical" evidence="5">
    <location>
        <begin position="1397"/>
        <end position="1420"/>
    </location>
</feature>
<keyword evidence="7" id="KW-1185">Reference proteome</keyword>
<dbReference type="PANTHER" id="PTHR24366:SF96">
    <property type="entry name" value="LEUCINE RICH REPEAT CONTAINING 53"/>
    <property type="match status" value="1"/>
</dbReference>
<evidence type="ECO:0000256" key="6">
    <source>
        <dbReference type="SAM" id="SignalP"/>
    </source>
</evidence>
<feature type="transmembrane region" description="Helical" evidence="5">
    <location>
        <begin position="780"/>
        <end position="803"/>
    </location>
</feature>
<keyword evidence="5" id="KW-1133">Transmembrane helix</keyword>
<feature type="region of interest" description="Disordered" evidence="4">
    <location>
        <begin position="1452"/>
        <end position="1476"/>
    </location>
</feature>
<evidence type="ECO:0000313" key="8">
    <source>
        <dbReference type="WBParaSite" id="SMUV_0000825601-mRNA-1"/>
    </source>
</evidence>
<reference evidence="8" key="1">
    <citation type="submission" date="2017-02" db="UniProtKB">
        <authorList>
            <consortium name="WormBaseParasite"/>
        </authorList>
    </citation>
    <scope>IDENTIFICATION</scope>
</reference>
<dbReference type="Pfam" id="PF13855">
    <property type="entry name" value="LRR_8"/>
    <property type="match status" value="8"/>
</dbReference>
<organism evidence="7 8">
    <name type="scientific">Syphacia muris</name>
    <dbReference type="NCBI Taxonomy" id="451379"/>
    <lineage>
        <taxon>Eukaryota</taxon>
        <taxon>Metazoa</taxon>
        <taxon>Ecdysozoa</taxon>
        <taxon>Nematoda</taxon>
        <taxon>Chromadorea</taxon>
        <taxon>Rhabditida</taxon>
        <taxon>Spirurina</taxon>
        <taxon>Oxyuridomorpha</taxon>
        <taxon>Oxyuroidea</taxon>
        <taxon>Oxyuridae</taxon>
        <taxon>Syphacia</taxon>
    </lineage>
</organism>
<protein>
    <submittedName>
        <fullName evidence="8">Leucine-rich repeat-containing protein let-4</fullName>
    </submittedName>
</protein>
<accession>A0A0N5ATT6</accession>
<name>A0A0N5ATT6_9BILA</name>
<feature type="compositionally biased region" description="Basic and acidic residues" evidence="4">
    <location>
        <begin position="1452"/>
        <end position="1465"/>
    </location>
</feature>
<dbReference type="SUPFAM" id="SSF52047">
    <property type="entry name" value="RNI-like"/>
    <property type="match status" value="1"/>
</dbReference>
<dbReference type="SMART" id="SM00369">
    <property type="entry name" value="LRR_TYP"/>
    <property type="match status" value="23"/>
</dbReference>
<keyword evidence="2" id="KW-0677">Repeat</keyword>
<dbReference type="InterPro" id="IPR001611">
    <property type="entry name" value="Leu-rich_rpt"/>
</dbReference>
<keyword evidence="3" id="KW-0175">Coiled coil</keyword>
<dbReference type="PROSITE" id="PS51450">
    <property type="entry name" value="LRR"/>
    <property type="match status" value="8"/>
</dbReference>
<dbReference type="WBParaSite" id="SMUV_0000825601-mRNA-1">
    <property type="protein sequence ID" value="SMUV_0000825601-mRNA-1"/>
    <property type="gene ID" value="SMUV_0000825601"/>
</dbReference>